<dbReference type="Proteomes" id="UP001500630">
    <property type="component" value="Unassembled WGS sequence"/>
</dbReference>
<dbReference type="EMBL" id="BAABDQ010000073">
    <property type="protein sequence ID" value="GAA3624455.1"/>
    <property type="molecule type" value="Genomic_DNA"/>
</dbReference>
<dbReference type="GO" id="GO:0004497">
    <property type="term" value="F:monooxygenase activity"/>
    <property type="evidence" value="ECO:0007669"/>
    <property type="project" value="UniProtKB-KW"/>
</dbReference>
<dbReference type="SUPFAM" id="SSF51905">
    <property type="entry name" value="FAD/NAD(P)-binding domain"/>
    <property type="match status" value="1"/>
</dbReference>
<feature type="domain" description="FAD-binding" evidence="1">
    <location>
        <begin position="2"/>
        <end position="328"/>
    </location>
</feature>
<dbReference type="InterPro" id="IPR051704">
    <property type="entry name" value="FAD_aromatic-hydroxylase"/>
</dbReference>
<name>A0ABP7A3W3_9ACTN</name>
<evidence type="ECO:0000313" key="3">
    <source>
        <dbReference type="Proteomes" id="UP001500630"/>
    </source>
</evidence>
<proteinExistence type="predicted"/>
<evidence type="ECO:0000259" key="1">
    <source>
        <dbReference type="Pfam" id="PF01494"/>
    </source>
</evidence>
<dbReference type="PRINTS" id="PR00420">
    <property type="entry name" value="RNGMNOXGNASE"/>
</dbReference>
<accession>A0ABP7A3W3</accession>
<keyword evidence="3" id="KW-1185">Reference proteome</keyword>
<dbReference type="InterPro" id="IPR002938">
    <property type="entry name" value="FAD-bd"/>
</dbReference>
<dbReference type="Gene3D" id="3.50.50.60">
    <property type="entry name" value="FAD/NAD(P)-binding domain"/>
    <property type="match status" value="1"/>
</dbReference>
<dbReference type="PANTHER" id="PTHR46865:SF2">
    <property type="entry name" value="MONOOXYGENASE"/>
    <property type="match status" value="1"/>
</dbReference>
<dbReference type="InterPro" id="IPR036188">
    <property type="entry name" value="FAD/NAD-bd_sf"/>
</dbReference>
<evidence type="ECO:0000313" key="2">
    <source>
        <dbReference type="EMBL" id="GAA3624455.1"/>
    </source>
</evidence>
<keyword evidence="2" id="KW-0560">Oxidoreductase</keyword>
<dbReference type="Pfam" id="PF01494">
    <property type="entry name" value="FAD_binding_3"/>
    <property type="match status" value="1"/>
</dbReference>
<dbReference type="Gene3D" id="3.30.9.10">
    <property type="entry name" value="D-Amino Acid Oxidase, subunit A, domain 2"/>
    <property type="match status" value="1"/>
</dbReference>
<sequence length="385" mass="41623">MDVLISGAGVAGPALAYWLRHHGVTPTVVERALQVRAGGYAVGLRGEALDVLDRMALLEQVKALDTHMGDVALVDRDGNQYATLPAPIFAGDLQILRGDLTGLLYEATRPEVQYVFGDSIAGLEPDAGGVRVTFERGRPRRFDLVVGADGLHSRTRSLVFGPQARFVRHLGIYTAIFSLPNYLALRNTGRLHNMPGKAAGIFSARADTEARAALHFACWPLAYDRYDAEQHKRIVAGQFAGEGWQLPRLLEEMSRAPDLFFDANAQVEMDRWSSGRVVLLGDAGYAAAPTSGRGASQALIGAYILAGELAAAGGHHVAAFAAYEREMRGFVAEHQQVGREGADWFFMGMPNQQVLDKLAANVPDGTRAQIVRLKDYAPSFAAKGP</sequence>
<comment type="caution">
    <text evidence="2">The sequence shown here is derived from an EMBL/GenBank/DDBJ whole genome shotgun (WGS) entry which is preliminary data.</text>
</comment>
<dbReference type="PANTHER" id="PTHR46865">
    <property type="entry name" value="OXIDOREDUCTASE-RELATED"/>
    <property type="match status" value="1"/>
</dbReference>
<gene>
    <name evidence="2" type="ORF">GCM10022419_132600</name>
</gene>
<organism evidence="2 3">
    <name type="scientific">Nonomuraea rosea</name>
    <dbReference type="NCBI Taxonomy" id="638574"/>
    <lineage>
        <taxon>Bacteria</taxon>
        <taxon>Bacillati</taxon>
        <taxon>Actinomycetota</taxon>
        <taxon>Actinomycetes</taxon>
        <taxon>Streptosporangiales</taxon>
        <taxon>Streptosporangiaceae</taxon>
        <taxon>Nonomuraea</taxon>
    </lineage>
</organism>
<reference evidence="3" key="1">
    <citation type="journal article" date="2019" name="Int. J. Syst. Evol. Microbiol.">
        <title>The Global Catalogue of Microorganisms (GCM) 10K type strain sequencing project: providing services to taxonomists for standard genome sequencing and annotation.</title>
        <authorList>
            <consortium name="The Broad Institute Genomics Platform"/>
            <consortium name="The Broad Institute Genome Sequencing Center for Infectious Disease"/>
            <person name="Wu L."/>
            <person name="Ma J."/>
        </authorList>
    </citation>
    <scope>NUCLEOTIDE SEQUENCE [LARGE SCALE GENOMIC DNA]</scope>
    <source>
        <strain evidence="3">JCM 17326</strain>
    </source>
</reference>
<dbReference type="RefSeq" id="WP_345580314.1">
    <property type="nucleotide sequence ID" value="NZ_BAABDQ010000073.1"/>
</dbReference>
<keyword evidence="2" id="KW-0503">Monooxygenase</keyword>
<protein>
    <submittedName>
        <fullName evidence="2">FAD-dependent monooxygenase</fullName>
    </submittedName>
</protein>